<organism evidence="1 2">
    <name type="scientific">Candidatus Magasanikbacteria bacterium RIFOXYC2_FULL_42_28</name>
    <dbReference type="NCBI Taxonomy" id="1798704"/>
    <lineage>
        <taxon>Bacteria</taxon>
        <taxon>Candidatus Magasanikiibacteriota</taxon>
    </lineage>
</organism>
<name>A0A1F6NUL5_9BACT</name>
<dbReference type="Proteomes" id="UP000177907">
    <property type="component" value="Unassembled WGS sequence"/>
</dbReference>
<reference evidence="1 2" key="1">
    <citation type="journal article" date="2016" name="Nat. Commun.">
        <title>Thousands of microbial genomes shed light on interconnected biogeochemical processes in an aquifer system.</title>
        <authorList>
            <person name="Anantharaman K."/>
            <person name="Brown C.T."/>
            <person name="Hug L.A."/>
            <person name="Sharon I."/>
            <person name="Castelle C.J."/>
            <person name="Probst A.J."/>
            <person name="Thomas B.C."/>
            <person name="Singh A."/>
            <person name="Wilkins M.J."/>
            <person name="Karaoz U."/>
            <person name="Brodie E.L."/>
            <person name="Williams K.H."/>
            <person name="Hubbard S.S."/>
            <person name="Banfield J.F."/>
        </authorList>
    </citation>
    <scope>NUCLEOTIDE SEQUENCE [LARGE SCALE GENOMIC DNA]</scope>
</reference>
<comment type="caution">
    <text evidence="1">The sequence shown here is derived from an EMBL/GenBank/DDBJ whole genome shotgun (WGS) entry which is preliminary data.</text>
</comment>
<dbReference type="EMBL" id="MFQZ01000010">
    <property type="protein sequence ID" value="OGH87558.1"/>
    <property type="molecule type" value="Genomic_DNA"/>
</dbReference>
<proteinExistence type="predicted"/>
<evidence type="ECO:0000313" key="1">
    <source>
        <dbReference type="EMBL" id="OGH87558.1"/>
    </source>
</evidence>
<gene>
    <name evidence="1" type="ORF">A3J93_03475</name>
</gene>
<accession>A0A1F6NUL5</accession>
<dbReference type="AlphaFoldDB" id="A0A1F6NUL5"/>
<protein>
    <submittedName>
        <fullName evidence="1">Uncharacterized protein</fullName>
    </submittedName>
</protein>
<evidence type="ECO:0000313" key="2">
    <source>
        <dbReference type="Proteomes" id="UP000177907"/>
    </source>
</evidence>
<sequence length="195" mass="21090">MSPDKNSSVDHSVIFEKAKNVANLHLESPRGIMDNDKRQLETAIGIGSPEGLFKLTPEATMVMIENSAEELAKGFSSAKFLELARFLIGKPSSNVDGSWSNQPLLDALDKVEKGDLAGIQELEGLYEKSKHRDEDEYTGDSRINSQVLIVAKTVAGQIGAAQALREIARASSYGSMGQNIGTAANRKILEMALRA</sequence>